<dbReference type="Proteomes" id="UP000054742">
    <property type="component" value="Unassembled WGS sequence"/>
</dbReference>
<proteinExistence type="predicted"/>
<dbReference type="PATRIC" id="fig|29422.6.peg.1231"/>
<organism evidence="1 2">
    <name type="scientific">Legionella brunensis</name>
    <dbReference type="NCBI Taxonomy" id="29422"/>
    <lineage>
        <taxon>Bacteria</taxon>
        <taxon>Pseudomonadati</taxon>
        <taxon>Pseudomonadota</taxon>
        <taxon>Gammaproteobacteria</taxon>
        <taxon>Legionellales</taxon>
        <taxon>Legionellaceae</taxon>
        <taxon>Legionella</taxon>
    </lineage>
</organism>
<keyword evidence="2" id="KW-1185">Reference proteome</keyword>
<evidence type="ECO:0000313" key="1">
    <source>
        <dbReference type="EMBL" id="KTC84954.1"/>
    </source>
</evidence>
<dbReference type="RefSeq" id="WP_058441244.1">
    <property type="nucleotide sequence ID" value="NZ_CAAAHU010000006.1"/>
</dbReference>
<evidence type="ECO:0000313" key="2">
    <source>
        <dbReference type="Proteomes" id="UP000054742"/>
    </source>
</evidence>
<gene>
    <name evidence="1" type="ORF">Lbru_1169</name>
</gene>
<comment type="caution">
    <text evidence="1">The sequence shown here is derived from an EMBL/GenBank/DDBJ whole genome shotgun (WGS) entry which is preliminary data.</text>
</comment>
<accession>A0A0W0SNH2</accession>
<sequence length="394" mass="45332">MSSQQPDLNQDKILTDIKDKLIDIYQQLYRSFKNDAVMTQVLSVWDERLIELVNWIENTYGLDRNSEYFKSVMGNALHKVLIELKSSHQGKDFELLVLLPKSSHDDPPLAEDEDIANVIKKRFSNSQEKKFIFFPLNSYFMNVLANSKDNISYDDVSKLSFLQHWSVDVCSKEIWENNEIVKNVNAIAKKMPKLEEIVLRGCCSASISAFQRPFFNEKKIQIVASSKQISEEKLDQNQILFQQIKVDNEVVTRVRFFNLSGKSMTKEIKNIPLNPRGNKLSKEVEEALATVAYKEGLPPLALETQREAAIESRNAWKNKKILESQRLFAKSMFKNLRTFEDVASFNPGTLAFKVKEELNKIGKDYIRIKGYVHAYEATENGAIGYENSPKAIRI</sequence>
<name>A0A0W0SNH2_9GAMM</name>
<reference evidence="1 2" key="1">
    <citation type="submission" date="2015-11" db="EMBL/GenBank/DDBJ databases">
        <title>Genomic analysis of 38 Legionella species identifies large and diverse effector repertoires.</title>
        <authorList>
            <person name="Burstein D."/>
            <person name="Amaro F."/>
            <person name="Zusman T."/>
            <person name="Lifshitz Z."/>
            <person name="Cohen O."/>
            <person name="Gilbert J.A."/>
            <person name="Pupko T."/>
            <person name="Shuman H.A."/>
            <person name="Segal G."/>
        </authorList>
    </citation>
    <scope>NUCLEOTIDE SEQUENCE [LARGE SCALE GENOMIC DNA]</scope>
    <source>
        <strain evidence="1 2">ATCC 43878</strain>
    </source>
</reference>
<protein>
    <submittedName>
        <fullName evidence="1">Uncharacterized protein</fullName>
    </submittedName>
</protein>
<dbReference type="AlphaFoldDB" id="A0A0W0SNH2"/>
<dbReference type="EMBL" id="LNXV01000008">
    <property type="protein sequence ID" value="KTC84954.1"/>
    <property type="molecule type" value="Genomic_DNA"/>
</dbReference>
<dbReference type="OrthoDB" id="9884210at2"/>